<evidence type="ECO:0000313" key="3">
    <source>
        <dbReference type="Proteomes" id="UP001396898"/>
    </source>
</evidence>
<keyword evidence="1" id="KW-0812">Transmembrane</keyword>
<accession>A0ABR1RFD5</accession>
<keyword evidence="1" id="KW-1133">Transmembrane helix</keyword>
<comment type="caution">
    <text evidence="2">The sequence shown here is derived from an EMBL/GenBank/DDBJ whole genome shotgun (WGS) entry which is preliminary data.</text>
</comment>
<dbReference type="EMBL" id="JAQQWI010000016">
    <property type="protein sequence ID" value="KAK8009342.1"/>
    <property type="molecule type" value="Genomic_DNA"/>
</dbReference>
<protein>
    <submittedName>
        <fullName evidence="2">Uncharacterized protein</fullName>
    </submittedName>
</protein>
<feature type="transmembrane region" description="Helical" evidence="1">
    <location>
        <begin position="41"/>
        <end position="59"/>
    </location>
</feature>
<gene>
    <name evidence="2" type="ORF">PG991_011893</name>
</gene>
<reference evidence="2 3" key="1">
    <citation type="submission" date="2023-01" db="EMBL/GenBank/DDBJ databases">
        <title>Analysis of 21 Apiospora genomes using comparative genomics revels a genus with tremendous synthesis potential of carbohydrate active enzymes and secondary metabolites.</title>
        <authorList>
            <person name="Sorensen T."/>
        </authorList>
    </citation>
    <scope>NUCLEOTIDE SEQUENCE [LARGE SCALE GENOMIC DNA]</scope>
    <source>
        <strain evidence="2 3">CBS 20057</strain>
    </source>
</reference>
<sequence length="140" mass="15642">MGALGPLYQGLVLPNFHNLSLVVAHYRAFLLQCAHLGRNSVHAFLVLSLLLLVATILLLDWAAESTRGIVPYITEHLLLRRPVRGGRGRRLGAFVLLAICQWFAVAFLQWGQVRCPRDCGEPDTLMIPALLVLFITFVRL</sequence>
<organism evidence="2 3">
    <name type="scientific">Apiospora marii</name>
    <dbReference type="NCBI Taxonomy" id="335849"/>
    <lineage>
        <taxon>Eukaryota</taxon>
        <taxon>Fungi</taxon>
        <taxon>Dikarya</taxon>
        <taxon>Ascomycota</taxon>
        <taxon>Pezizomycotina</taxon>
        <taxon>Sordariomycetes</taxon>
        <taxon>Xylariomycetidae</taxon>
        <taxon>Amphisphaeriales</taxon>
        <taxon>Apiosporaceae</taxon>
        <taxon>Apiospora</taxon>
    </lineage>
</organism>
<dbReference type="Proteomes" id="UP001396898">
    <property type="component" value="Unassembled WGS sequence"/>
</dbReference>
<name>A0ABR1RFD5_9PEZI</name>
<evidence type="ECO:0000313" key="2">
    <source>
        <dbReference type="EMBL" id="KAK8009342.1"/>
    </source>
</evidence>
<feature type="transmembrane region" description="Helical" evidence="1">
    <location>
        <begin position="91"/>
        <end position="110"/>
    </location>
</feature>
<evidence type="ECO:0000256" key="1">
    <source>
        <dbReference type="SAM" id="Phobius"/>
    </source>
</evidence>
<proteinExistence type="predicted"/>
<keyword evidence="3" id="KW-1185">Reference proteome</keyword>
<keyword evidence="1" id="KW-0472">Membrane</keyword>